<protein>
    <recommendedName>
        <fullName evidence="1">T6SS Transcription factor RovC-like DNA binding domain-containing protein</fullName>
    </recommendedName>
</protein>
<gene>
    <name evidence="2" type="ORF">ATN00_02100</name>
</gene>
<dbReference type="Proteomes" id="UP000056968">
    <property type="component" value="Chromosome"/>
</dbReference>
<organism evidence="2 3">
    <name type="scientific">Sphingobium baderi</name>
    <dbReference type="NCBI Taxonomy" id="1332080"/>
    <lineage>
        <taxon>Bacteria</taxon>
        <taxon>Pseudomonadati</taxon>
        <taxon>Pseudomonadota</taxon>
        <taxon>Alphaproteobacteria</taxon>
        <taxon>Sphingomonadales</taxon>
        <taxon>Sphingomonadaceae</taxon>
        <taxon>Sphingobium</taxon>
    </lineage>
</organism>
<name>A0A0S3EV27_9SPHN</name>
<reference evidence="2 3" key="1">
    <citation type="submission" date="2015-11" db="EMBL/GenBank/DDBJ databases">
        <title>A Two-component Flavoprotein Monooxygenase System MeaXY Responsible for para-Hydroxylation of 2-Methyl-6-ethylaniline and 2,6-Diethylaniline in Sphingobium baderi DE-13.</title>
        <authorList>
            <person name="Cheng M."/>
            <person name="Meng Q."/>
            <person name="Yang Y."/>
            <person name="Chu C."/>
            <person name="Yan X."/>
            <person name="He J."/>
            <person name="Li S."/>
        </authorList>
    </citation>
    <scope>NUCLEOTIDE SEQUENCE [LARGE SCALE GENOMIC DNA]</scope>
    <source>
        <strain evidence="2 3">DE-13</strain>
    </source>
</reference>
<dbReference type="AlphaFoldDB" id="A0A0S3EV27"/>
<dbReference type="RefSeq" id="WP_062061486.1">
    <property type="nucleotide sequence ID" value="NZ_CP013264.1"/>
</dbReference>
<dbReference type="Pfam" id="PF10074">
    <property type="entry name" value="RovC_DNA-bd"/>
    <property type="match status" value="1"/>
</dbReference>
<dbReference type="EMBL" id="CP013264">
    <property type="protein sequence ID" value="ALR19275.1"/>
    <property type="molecule type" value="Genomic_DNA"/>
</dbReference>
<accession>A0A0S3EV27</accession>
<dbReference type="OrthoDB" id="9800831at2"/>
<evidence type="ECO:0000259" key="1">
    <source>
        <dbReference type="Pfam" id="PF10074"/>
    </source>
</evidence>
<evidence type="ECO:0000313" key="2">
    <source>
        <dbReference type="EMBL" id="ALR19275.1"/>
    </source>
</evidence>
<keyword evidence="3" id="KW-1185">Reference proteome</keyword>
<proteinExistence type="predicted"/>
<dbReference type="KEGG" id="sbd:ATN00_02100"/>
<feature type="domain" description="T6SS Transcription factor RovC-like DNA binding" evidence="1">
    <location>
        <begin position="79"/>
        <end position="165"/>
    </location>
</feature>
<evidence type="ECO:0000313" key="3">
    <source>
        <dbReference type="Proteomes" id="UP000056968"/>
    </source>
</evidence>
<dbReference type="InterPro" id="IPR018754">
    <property type="entry name" value="RovC-like_DNA-bd"/>
</dbReference>
<sequence>MLEARARKAVAGDANALDFRDLPLSIAVLRDGGTEHVLIADGLRHVRLQLHGATILNGPVRLSFTVPSLRHVIPQILGLRRLSALWRLRRLPRPLFPADPVVARRVQALQVLDARRAGAGQRETVIAVLGPKMADAVSFDSSRKKIGRLLKLAEQRVEIGYRRFLLDGDW</sequence>